<name>A0A7G9R7D9_9ACTN</name>
<sequence length="140" mass="15345">MEPITETVTVTCTCGEAFAAFTDRIDEWWPPAYSPDPDTLDTVVLEPHVGGRVYLRMSDGAEHAIGEVTSWSPGEIYGQSWVLAQDPAQPSSITVTFTPTGEGTEVTLRHDGWHDGNAAFREKFGDWALILEQYAEAAQA</sequence>
<proteinExistence type="inferred from homology"/>
<dbReference type="EMBL" id="CP060713">
    <property type="protein sequence ID" value="QNN51514.1"/>
    <property type="molecule type" value="Genomic_DNA"/>
</dbReference>
<dbReference type="InterPro" id="IPR023393">
    <property type="entry name" value="START-like_dom_sf"/>
</dbReference>
<dbReference type="InterPro" id="IPR013538">
    <property type="entry name" value="ASHA1/2-like_C"/>
</dbReference>
<dbReference type="Pfam" id="PF08327">
    <property type="entry name" value="AHSA1"/>
    <property type="match status" value="1"/>
</dbReference>
<comment type="similarity">
    <text evidence="1">Belongs to the AHA1 family.</text>
</comment>
<reference evidence="3 4" key="1">
    <citation type="submission" date="2020-08" db="EMBL/GenBank/DDBJ databases">
        <title>Genome sequence of Nocardioides mesophilus KACC 16243T.</title>
        <authorList>
            <person name="Hyun D.-W."/>
            <person name="Bae J.-W."/>
        </authorList>
    </citation>
    <scope>NUCLEOTIDE SEQUENCE [LARGE SCALE GENOMIC DNA]</scope>
    <source>
        <strain evidence="3 4">KACC 16243</strain>
    </source>
</reference>
<organism evidence="3 4">
    <name type="scientific">Nocardioides mesophilus</name>
    <dbReference type="NCBI Taxonomy" id="433659"/>
    <lineage>
        <taxon>Bacteria</taxon>
        <taxon>Bacillati</taxon>
        <taxon>Actinomycetota</taxon>
        <taxon>Actinomycetes</taxon>
        <taxon>Propionibacteriales</taxon>
        <taxon>Nocardioidaceae</taxon>
        <taxon>Nocardioides</taxon>
    </lineage>
</organism>
<keyword evidence="4" id="KW-1185">Reference proteome</keyword>
<accession>A0A7G9R7D9</accession>
<gene>
    <name evidence="3" type="ORF">H9L09_13050</name>
</gene>
<protein>
    <submittedName>
        <fullName evidence="3">SRPBCC domain-containing protein</fullName>
    </submittedName>
</protein>
<evidence type="ECO:0000313" key="4">
    <source>
        <dbReference type="Proteomes" id="UP000515947"/>
    </source>
</evidence>
<evidence type="ECO:0000259" key="2">
    <source>
        <dbReference type="Pfam" id="PF08327"/>
    </source>
</evidence>
<feature type="domain" description="Activator of Hsp90 ATPase homologue 1/2-like C-terminal" evidence="2">
    <location>
        <begin position="17"/>
        <end position="121"/>
    </location>
</feature>
<dbReference type="KEGG" id="nmes:H9L09_13050"/>
<dbReference type="Gene3D" id="3.30.530.20">
    <property type="match status" value="1"/>
</dbReference>
<dbReference type="RefSeq" id="WP_187577350.1">
    <property type="nucleotide sequence ID" value="NZ_CP060713.1"/>
</dbReference>
<dbReference type="SUPFAM" id="SSF55961">
    <property type="entry name" value="Bet v1-like"/>
    <property type="match status" value="1"/>
</dbReference>
<dbReference type="Proteomes" id="UP000515947">
    <property type="component" value="Chromosome"/>
</dbReference>
<dbReference type="AlphaFoldDB" id="A0A7G9R7D9"/>
<evidence type="ECO:0000256" key="1">
    <source>
        <dbReference type="ARBA" id="ARBA00006817"/>
    </source>
</evidence>
<evidence type="ECO:0000313" key="3">
    <source>
        <dbReference type="EMBL" id="QNN51514.1"/>
    </source>
</evidence>